<sequence length="840" mass="88140">MNRLASSTRTLTLVAIVATIATAGGCALSGMPRIDPTGQRLLIWPNEPTPTLSATAPAAAPTLVPGTTAALPTTPGNTTTAPVYTDPYLPGAGTSTTDWLGRPVVVGPAVASSTGQPIAGIPQQVAYPPGEAVRITPSRILAPVGSEVILVAGVCAENGYLRTNERIEWMLDRAGTGQIVTVGGRGELDMFRLPQNTPRKVDNYFAIGATSPFNECLDRGTPDPNDDVQIRRGDAWATITSPAEGTTYVTAYAPNVPNWQGRTARSTIYWIDAQWSFPASVTLAPGETHTLTTTVTRQSDGAPIKGWIVRYKVAGGSAGLGYGDGPISDETTDDQGRASVRISPTDARGGTTNVQIEIVRPEQAGYAASPRVTLAQGAATISWADGGIAGSPNPSLPTTPPPALEPTPDSSGGSDSGGLDWNNTPIPPAPPLDNTPSGPASPSETGTPDLAVDIQQLTPDPLKVGDVVRYQITVSNQGNGTARNVKLRDDFDLGLVSDVVATGQQYIESDPLQVVNLDPQQTWQPPALEFRITRAGSLSHSVTVSAQNAVSRTQRALLNAVAEAEPVEPQLNVTIVGPPRKDVGQTAEFRLTIENTGTVAATNVVAIVELDAELKPLKATEPFDSIYYEQTGQIRWTFARIEPGQRFQQDVLCDCQASSMSSCARGVVQAAGLAQAITQSQCVEIRQPLGGGGISPPPTTIPDNTTQPPPSNPNSGGLGVGVRFSVTQPRVQQRVLITVTVQNNDTVAKQGLSLHFLVPKVVQPDLTLIQPQQLVQRGTLGNLGQELTVGPMPDIAPGGTVSVMIPVDAVSPGRGEFYVSTILPGSPEVPYNCPIDVQPR</sequence>
<accession>A0A518ASM5</accession>
<feature type="region of interest" description="Disordered" evidence="1">
    <location>
        <begin position="319"/>
        <end position="353"/>
    </location>
</feature>
<protein>
    <recommendedName>
        <fullName evidence="2">DUF11 domain-containing protein</fullName>
    </recommendedName>
</protein>
<dbReference type="InterPro" id="IPR013783">
    <property type="entry name" value="Ig-like_fold"/>
</dbReference>
<dbReference type="AlphaFoldDB" id="A0A518ASM5"/>
<dbReference type="KEGG" id="amuc:Pan181_39420"/>
<evidence type="ECO:0000313" key="3">
    <source>
        <dbReference type="EMBL" id="QDU57720.1"/>
    </source>
</evidence>
<proteinExistence type="predicted"/>
<dbReference type="Gene3D" id="2.60.40.10">
    <property type="entry name" value="Immunoglobulins"/>
    <property type="match status" value="2"/>
</dbReference>
<feature type="compositionally biased region" description="Pro residues" evidence="1">
    <location>
        <begin position="394"/>
        <end position="405"/>
    </location>
</feature>
<dbReference type="Proteomes" id="UP000315750">
    <property type="component" value="Chromosome"/>
</dbReference>
<feature type="region of interest" description="Disordered" evidence="1">
    <location>
        <begin position="68"/>
        <end position="88"/>
    </location>
</feature>
<dbReference type="PROSITE" id="PS51257">
    <property type="entry name" value="PROKAR_LIPOPROTEIN"/>
    <property type="match status" value="1"/>
</dbReference>
<name>A0A518ASM5_9BACT</name>
<dbReference type="PANTHER" id="PTHR34819">
    <property type="entry name" value="LARGE CYSTEINE-RICH PERIPLASMIC PROTEIN OMCB"/>
    <property type="match status" value="1"/>
</dbReference>
<dbReference type="InterPro" id="IPR047589">
    <property type="entry name" value="DUF11_rpt"/>
</dbReference>
<dbReference type="NCBIfam" id="TIGR01451">
    <property type="entry name" value="B_ant_repeat"/>
    <property type="match status" value="2"/>
</dbReference>
<feature type="compositionally biased region" description="Polar residues" evidence="1">
    <location>
        <begin position="434"/>
        <end position="446"/>
    </location>
</feature>
<dbReference type="EMBL" id="CP036278">
    <property type="protein sequence ID" value="QDU57720.1"/>
    <property type="molecule type" value="Genomic_DNA"/>
</dbReference>
<feature type="domain" description="DUF11" evidence="2">
    <location>
        <begin position="577"/>
        <end position="646"/>
    </location>
</feature>
<reference evidence="3 4" key="1">
    <citation type="submission" date="2019-02" db="EMBL/GenBank/DDBJ databases">
        <title>Deep-cultivation of Planctomycetes and their phenomic and genomic characterization uncovers novel biology.</title>
        <authorList>
            <person name="Wiegand S."/>
            <person name="Jogler M."/>
            <person name="Boedeker C."/>
            <person name="Pinto D."/>
            <person name="Vollmers J."/>
            <person name="Rivas-Marin E."/>
            <person name="Kohn T."/>
            <person name="Peeters S.H."/>
            <person name="Heuer A."/>
            <person name="Rast P."/>
            <person name="Oberbeckmann S."/>
            <person name="Bunk B."/>
            <person name="Jeske O."/>
            <person name="Meyerdierks A."/>
            <person name="Storesund J.E."/>
            <person name="Kallscheuer N."/>
            <person name="Luecker S."/>
            <person name="Lage O.M."/>
            <person name="Pohl T."/>
            <person name="Merkel B.J."/>
            <person name="Hornburger P."/>
            <person name="Mueller R.-W."/>
            <person name="Bruemmer F."/>
            <person name="Labrenz M."/>
            <person name="Spormann A.M."/>
            <person name="Op den Camp H."/>
            <person name="Overmann J."/>
            <person name="Amann R."/>
            <person name="Jetten M.S.M."/>
            <person name="Mascher T."/>
            <person name="Medema M.H."/>
            <person name="Devos D.P."/>
            <person name="Kaster A.-K."/>
            <person name="Ovreas L."/>
            <person name="Rohde M."/>
            <person name="Galperin M.Y."/>
            <person name="Jogler C."/>
        </authorList>
    </citation>
    <scope>NUCLEOTIDE SEQUENCE [LARGE SCALE GENOMIC DNA]</scope>
    <source>
        <strain evidence="3 4">Pan181</strain>
    </source>
</reference>
<organism evidence="3 4">
    <name type="scientific">Aeoliella mucimassa</name>
    <dbReference type="NCBI Taxonomy" id="2527972"/>
    <lineage>
        <taxon>Bacteria</taxon>
        <taxon>Pseudomonadati</taxon>
        <taxon>Planctomycetota</taxon>
        <taxon>Planctomycetia</taxon>
        <taxon>Pirellulales</taxon>
        <taxon>Lacipirellulaceae</taxon>
        <taxon>Aeoliella</taxon>
    </lineage>
</organism>
<keyword evidence="4" id="KW-1185">Reference proteome</keyword>
<dbReference type="InterPro" id="IPR001434">
    <property type="entry name" value="OmcB-like_DUF11"/>
</dbReference>
<evidence type="ECO:0000256" key="1">
    <source>
        <dbReference type="SAM" id="MobiDB-lite"/>
    </source>
</evidence>
<feature type="region of interest" description="Disordered" evidence="1">
    <location>
        <begin position="687"/>
        <end position="721"/>
    </location>
</feature>
<evidence type="ECO:0000259" key="2">
    <source>
        <dbReference type="Pfam" id="PF01345"/>
    </source>
</evidence>
<feature type="compositionally biased region" description="Low complexity" evidence="1">
    <location>
        <begin position="68"/>
        <end position="82"/>
    </location>
</feature>
<dbReference type="Pfam" id="PF01345">
    <property type="entry name" value="DUF11"/>
    <property type="match status" value="2"/>
</dbReference>
<dbReference type="InterPro" id="IPR051172">
    <property type="entry name" value="Chlamydia_OmcB"/>
</dbReference>
<gene>
    <name evidence="3" type="ORF">Pan181_39420</name>
</gene>
<feature type="region of interest" description="Disordered" evidence="1">
    <location>
        <begin position="385"/>
        <end position="448"/>
    </location>
</feature>
<feature type="domain" description="DUF11" evidence="2">
    <location>
        <begin position="449"/>
        <end position="548"/>
    </location>
</feature>
<dbReference type="RefSeq" id="WP_197528507.1">
    <property type="nucleotide sequence ID" value="NZ_CP036278.1"/>
</dbReference>
<evidence type="ECO:0000313" key="4">
    <source>
        <dbReference type="Proteomes" id="UP000315750"/>
    </source>
</evidence>